<dbReference type="InterPro" id="IPR021109">
    <property type="entry name" value="Peptidase_aspartic_dom_sf"/>
</dbReference>
<dbReference type="InterPro" id="IPR012337">
    <property type="entry name" value="RNaseH-like_sf"/>
</dbReference>
<dbReference type="Gene3D" id="3.10.10.10">
    <property type="entry name" value="HIV Type 1 Reverse Transcriptase, subunit A, domain 1"/>
    <property type="match status" value="1"/>
</dbReference>
<dbReference type="InterPro" id="IPR001584">
    <property type="entry name" value="Integrase_cat-core"/>
</dbReference>
<dbReference type="Proteomes" id="UP001174136">
    <property type="component" value="Unassembled WGS sequence"/>
</dbReference>
<dbReference type="Pfam" id="PF00665">
    <property type="entry name" value="rve"/>
    <property type="match status" value="1"/>
</dbReference>
<name>A0AA47ME78_MERPO</name>
<dbReference type="AlphaFoldDB" id="A0AA47ME78"/>
<dbReference type="InterPro" id="IPR050951">
    <property type="entry name" value="Retrovirus_Pol_polyprotein"/>
</dbReference>
<evidence type="ECO:0000259" key="2">
    <source>
        <dbReference type="PROSITE" id="PS50994"/>
    </source>
</evidence>
<keyword evidence="4" id="KW-1185">Reference proteome</keyword>
<dbReference type="GO" id="GO:0003676">
    <property type="term" value="F:nucleic acid binding"/>
    <property type="evidence" value="ECO:0007669"/>
    <property type="project" value="InterPro"/>
</dbReference>
<dbReference type="SUPFAM" id="SSF53098">
    <property type="entry name" value="Ribonuclease H-like"/>
    <property type="match status" value="1"/>
</dbReference>
<dbReference type="GO" id="GO:0015074">
    <property type="term" value="P:DNA integration"/>
    <property type="evidence" value="ECO:0007669"/>
    <property type="project" value="InterPro"/>
</dbReference>
<dbReference type="SUPFAM" id="SSF50630">
    <property type="entry name" value="Acid proteases"/>
    <property type="match status" value="1"/>
</dbReference>
<evidence type="ECO:0000313" key="4">
    <source>
        <dbReference type="Proteomes" id="UP001174136"/>
    </source>
</evidence>
<dbReference type="Pfam" id="PF13975">
    <property type="entry name" value="gag-asp_proteas"/>
    <property type="match status" value="1"/>
</dbReference>
<dbReference type="Gene3D" id="1.10.340.70">
    <property type="match status" value="1"/>
</dbReference>
<dbReference type="PANTHER" id="PTHR37984">
    <property type="entry name" value="PROTEIN CBG26694"/>
    <property type="match status" value="1"/>
</dbReference>
<reference evidence="3" key="1">
    <citation type="journal article" date="2023" name="Front. Mar. Sci.">
        <title>A new Merluccius polli reference genome to investigate the effects of global change in West African waters.</title>
        <authorList>
            <person name="Mateo J.L."/>
            <person name="Blanco-Fernandez C."/>
            <person name="Garcia-Vazquez E."/>
            <person name="Machado-Schiaffino G."/>
        </authorList>
    </citation>
    <scope>NUCLEOTIDE SEQUENCE</scope>
    <source>
        <strain evidence="3">C29</strain>
        <tissue evidence="3">Fin</tissue>
    </source>
</reference>
<evidence type="ECO:0000313" key="3">
    <source>
        <dbReference type="EMBL" id="KAK0138673.1"/>
    </source>
</evidence>
<accession>A0AA47ME78</accession>
<proteinExistence type="predicted"/>
<dbReference type="Gene3D" id="3.30.70.270">
    <property type="match status" value="1"/>
</dbReference>
<dbReference type="FunFam" id="3.30.420.10:FF:000063">
    <property type="entry name" value="Retrovirus-related Pol polyprotein from transposon 297-like Protein"/>
    <property type="match status" value="1"/>
</dbReference>
<sequence>MMEESEQGYDEDDIFYTDTVTVENEASPTLEVSVNTINADRWIVPLRVNGTEIHMKLDTGAMANLITLKDFKALRHKPVIEKKKVGLRAYNGQMIETRGICRLQVQNKHIKRHLPFVIVPKGKDSLLGDQACEEMGLVKRVLNIAKTERKVQSPQLKNAGVTTSQADNWEVQYPNIFDGIGVLPFTYSIKLKDNARPVVHAPRRSPVPLRQDLRKELDRMVSLNVIQPTKGATEWVNSMVCVRKPNGALRICMDPKDLNENILREQYQIPKREEILSEMAGAQWFTKLDASQGFWQLQIDSASADLCTFNTPFGRYSYQRLPFAQGLNTGGTEEYEIIRGHVDAVVEALPVSSTLKEKIVMETAVDCQLQKVIWHMRNEWPKQACPQYYSFQDVLAVADGLLLKGDQIVIPTKLRKEVLRILHKGHLGIEKTRRLARQTVYWPGMNRDIAETINDCATCLTYHHTQQREPLLTDMRAEHPWEKIGTDLFHFRGREYLLMIDYYSNYPEMALLTSTTATGVVKHMKSSFARHGIPGTVVSDNGPQYASQEFKQFAREYGFKHVTVSPHFPQANGKAEKGVQIVKSLLTKATENGEDLYLALLAYRAAPLACGKSPAELLMGRRLQTLIPTVKKQVSTPVLGHEKTKGKTKEIL</sequence>
<feature type="domain" description="Integrase catalytic" evidence="2">
    <location>
        <begin position="476"/>
        <end position="636"/>
    </location>
</feature>
<dbReference type="PANTHER" id="PTHR37984:SF8">
    <property type="entry name" value="CCHC-TYPE DOMAIN-CONTAINING PROTEIN"/>
    <property type="match status" value="1"/>
</dbReference>
<dbReference type="InterPro" id="IPR036397">
    <property type="entry name" value="RNaseH_sf"/>
</dbReference>
<dbReference type="Gene3D" id="2.40.70.10">
    <property type="entry name" value="Acid Proteases"/>
    <property type="match status" value="1"/>
</dbReference>
<dbReference type="Gene3D" id="3.30.420.10">
    <property type="entry name" value="Ribonuclease H-like superfamily/Ribonuclease H"/>
    <property type="match status" value="1"/>
</dbReference>
<gene>
    <name evidence="3" type="ORF">N1851_024781</name>
</gene>
<dbReference type="PROSITE" id="PS50994">
    <property type="entry name" value="INTEGRASE"/>
    <property type="match status" value="1"/>
</dbReference>
<dbReference type="FunFam" id="1.10.340.70:FF:000003">
    <property type="entry name" value="Protein CBG25708"/>
    <property type="match status" value="1"/>
</dbReference>
<dbReference type="CDD" id="cd01647">
    <property type="entry name" value="RT_LTR"/>
    <property type="match status" value="1"/>
</dbReference>
<dbReference type="InterPro" id="IPR043502">
    <property type="entry name" value="DNA/RNA_pol_sf"/>
</dbReference>
<protein>
    <recommendedName>
        <fullName evidence="1">Gypsy retrotransposon integrase-like protein 1</fullName>
    </recommendedName>
</protein>
<comment type="caution">
    <text evidence="3">The sequence shown here is derived from an EMBL/GenBank/DDBJ whole genome shotgun (WGS) entry which is preliminary data.</text>
</comment>
<dbReference type="Pfam" id="PF17921">
    <property type="entry name" value="Integrase_H2C2"/>
    <property type="match status" value="1"/>
</dbReference>
<organism evidence="3 4">
    <name type="scientific">Merluccius polli</name>
    <name type="common">Benguela hake</name>
    <name type="synonym">Merluccius cadenati</name>
    <dbReference type="NCBI Taxonomy" id="89951"/>
    <lineage>
        <taxon>Eukaryota</taxon>
        <taxon>Metazoa</taxon>
        <taxon>Chordata</taxon>
        <taxon>Craniata</taxon>
        <taxon>Vertebrata</taxon>
        <taxon>Euteleostomi</taxon>
        <taxon>Actinopterygii</taxon>
        <taxon>Neopterygii</taxon>
        <taxon>Teleostei</taxon>
        <taxon>Neoteleostei</taxon>
        <taxon>Acanthomorphata</taxon>
        <taxon>Zeiogadaria</taxon>
        <taxon>Gadariae</taxon>
        <taxon>Gadiformes</taxon>
        <taxon>Gadoidei</taxon>
        <taxon>Merlucciidae</taxon>
        <taxon>Merluccius</taxon>
    </lineage>
</organism>
<evidence type="ECO:0000256" key="1">
    <source>
        <dbReference type="ARBA" id="ARBA00039658"/>
    </source>
</evidence>
<dbReference type="InterPro" id="IPR043128">
    <property type="entry name" value="Rev_trsase/Diguanyl_cyclase"/>
</dbReference>
<dbReference type="EMBL" id="JAOPHQ010004584">
    <property type="protein sequence ID" value="KAK0138673.1"/>
    <property type="molecule type" value="Genomic_DNA"/>
</dbReference>
<dbReference type="InterPro" id="IPR041588">
    <property type="entry name" value="Integrase_H2C2"/>
</dbReference>
<dbReference type="SUPFAM" id="SSF56672">
    <property type="entry name" value="DNA/RNA polymerases"/>
    <property type="match status" value="1"/>
</dbReference>